<dbReference type="PANTHER" id="PTHR35329:SF1">
    <property type="entry name" value="CHITIN SYNTHASE EXPORT CHAPERONE"/>
    <property type="match status" value="1"/>
</dbReference>
<dbReference type="Pfam" id="PF12271">
    <property type="entry name" value="Chs7"/>
    <property type="match status" value="2"/>
</dbReference>
<feature type="transmembrane region" description="Helical" evidence="1">
    <location>
        <begin position="397"/>
        <end position="417"/>
    </location>
</feature>
<feature type="transmembrane region" description="Helical" evidence="1">
    <location>
        <begin position="276"/>
        <end position="302"/>
    </location>
</feature>
<gene>
    <name evidence="2" type="ORF">MVEN_01563600</name>
</gene>
<evidence type="ECO:0000256" key="1">
    <source>
        <dbReference type="SAM" id="Phobius"/>
    </source>
</evidence>
<reference evidence="2" key="1">
    <citation type="submission" date="2020-05" db="EMBL/GenBank/DDBJ databases">
        <title>Mycena genomes resolve the evolution of fungal bioluminescence.</title>
        <authorList>
            <person name="Tsai I.J."/>
        </authorList>
    </citation>
    <scope>NUCLEOTIDE SEQUENCE</scope>
    <source>
        <strain evidence="2">CCC161011</strain>
    </source>
</reference>
<evidence type="ECO:0000313" key="3">
    <source>
        <dbReference type="Proteomes" id="UP000620124"/>
    </source>
</evidence>
<keyword evidence="1" id="KW-0812">Transmembrane</keyword>
<dbReference type="OrthoDB" id="5582162at2759"/>
<sequence>MTRFGDFDVLCRDTPSYTWCNLFYRQILDKASDVFTNASLPTFSAGLGVNPTCAIRRMGHDGSLGNIANIVVCALSMVFTAVLIWVTNKRKAAVGEYCSSFPPLQRERKWRDWDYMGFSGDRGALPVSAQSTKKLVWLLSWIVVRSITHDAMAVRSRRYVSLPFVGVEWAELSIAAGFSAELMHLIFTTALWFPDPPFRWRYPSLVSAVRWHGLFPDLTFDATPGGIDIVSQHLHCFTGRIELRTFLSLYFLTLPAPARHNWCVRLAMRYVPPCSFLAQGSTALVVLTAIHAGVVAALFWALLANALVATQVVEDGTPSSLIPFYALALAFFAATTYISLDIGLSITTVFGPSKPPQNLGSIPLFVLTSIWPAATVIIYFGLMAYIVLAVLNEVRPMWFYILSAALFVLSQLDYFLLNKVICKGSNQKVDGSFVATFLETAAVGVLYLAWKSITEESWDEDAYYPS</sequence>
<dbReference type="PANTHER" id="PTHR35329">
    <property type="entry name" value="CHITIN SYNTHASE EXPORT CHAPERONE"/>
    <property type="match status" value="1"/>
</dbReference>
<keyword evidence="1" id="KW-0472">Membrane</keyword>
<keyword evidence="1" id="KW-1133">Transmembrane helix</keyword>
<evidence type="ECO:0000313" key="2">
    <source>
        <dbReference type="EMBL" id="KAF7345455.1"/>
    </source>
</evidence>
<dbReference type="GO" id="GO:0005789">
    <property type="term" value="C:endoplasmic reticulum membrane"/>
    <property type="evidence" value="ECO:0007669"/>
    <property type="project" value="TreeGrafter"/>
</dbReference>
<feature type="transmembrane region" description="Helical" evidence="1">
    <location>
        <begin position="322"/>
        <end position="350"/>
    </location>
</feature>
<feature type="transmembrane region" description="Helical" evidence="1">
    <location>
        <begin position="67"/>
        <end position="86"/>
    </location>
</feature>
<dbReference type="Proteomes" id="UP000620124">
    <property type="component" value="Unassembled WGS sequence"/>
</dbReference>
<comment type="caution">
    <text evidence="2">The sequence shown here is derived from an EMBL/GenBank/DDBJ whole genome shotgun (WGS) entry which is preliminary data.</text>
</comment>
<keyword evidence="3" id="KW-1185">Reference proteome</keyword>
<accession>A0A8H6XSE2</accession>
<dbReference type="AlphaFoldDB" id="A0A8H6XSE2"/>
<dbReference type="GO" id="GO:0051082">
    <property type="term" value="F:unfolded protein binding"/>
    <property type="evidence" value="ECO:0007669"/>
    <property type="project" value="TreeGrafter"/>
</dbReference>
<dbReference type="GO" id="GO:0006457">
    <property type="term" value="P:protein folding"/>
    <property type="evidence" value="ECO:0007669"/>
    <property type="project" value="TreeGrafter"/>
</dbReference>
<evidence type="ECO:0008006" key="4">
    <source>
        <dbReference type="Google" id="ProtNLM"/>
    </source>
</evidence>
<dbReference type="InterPro" id="IPR022057">
    <property type="entry name" value="Chs7"/>
</dbReference>
<name>A0A8H6XSE2_9AGAR</name>
<proteinExistence type="predicted"/>
<dbReference type="EMBL" id="JACAZI010000013">
    <property type="protein sequence ID" value="KAF7345455.1"/>
    <property type="molecule type" value="Genomic_DNA"/>
</dbReference>
<organism evidence="2 3">
    <name type="scientific">Mycena venus</name>
    <dbReference type="NCBI Taxonomy" id="2733690"/>
    <lineage>
        <taxon>Eukaryota</taxon>
        <taxon>Fungi</taxon>
        <taxon>Dikarya</taxon>
        <taxon>Basidiomycota</taxon>
        <taxon>Agaricomycotina</taxon>
        <taxon>Agaricomycetes</taxon>
        <taxon>Agaricomycetidae</taxon>
        <taxon>Agaricales</taxon>
        <taxon>Marasmiineae</taxon>
        <taxon>Mycenaceae</taxon>
        <taxon>Mycena</taxon>
    </lineage>
</organism>
<feature type="transmembrane region" description="Helical" evidence="1">
    <location>
        <begin position="362"/>
        <end position="391"/>
    </location>
</feature>
<feature type="transmembrane region" description="Helical" evidence="1">
    <location>
        <begin position="429"/>
        <end position="450"/>
    </location>
</feature>
<protein>
    <recommendedName>
        <fullName evidence="4">Chitin synthase export chaperone</fullName>
    </recommendedName>
</protein>